<organism evidence="3 4">
    <name type="scientific">Nakamurella alba</name>
    <dbReference type="NCBI Taxonomy" id="2665158"/>
    <lineage>
        <taxon>Bacteria</taxon>
        <taxon>Bacillati</taxon>
        <taxon>Actinomycetota</taxon>
        <taxon>Actinomycetes</taxon>
        <taxon>Nakamurellales</taxon>
        <taxon>Nakamurellaceae</taxon>
        <taxon>Nakamurella</taxon>
    </lineage>
</organism>
<dbReference type="InterPro" id="IPR052019">
    <property type="entry name" value="F420H2_bilvrd_red/Heme_oxyg"/>
</dbReference>
<protein>
    <submittedName>
        <fullName evidence="3">Pyridoxamine 5'-phosphate oxidase family protein</fullName>
    </submittedName>
</protein>
<evidence type="ECO:0000313" key="3">
    <source>
        <dbReference type="EMBL" id="MTD12654.1"/>
    </source>
</evidence>
<name>A0A7K1FID8_9ACTN</name>
<dbReference type="InterPro" id="IPR012349">
    <property type="entry name" value="Split_barrel_FMN-bd"/>
</dbReference>
<comment type="caution">
    <text evidence="3">The sequence shown here is derived from an EMBL/GenBank/DDBJ whole genome shotgun (WGS) entry which is preliminary data.</text>
</comment>
<evidence type="ECO:0000256" key="1">
    <source>
        <dbReference type="ARBA" id="ARBA00023002"/>
    </source>
</evidence>
<evidence type="ECO:0000259" key="2">
    <source>
        <dbReference type="Pfam" id="PF01243"/>
    </source>
</evidence>
<dbReference type="GO" id="GO:0016627">
    <property type="term" value="F:oxidoreductase activity, acting on the CH-CH group of donors"/>
    <property type="evidence" value="ECO:0007669"/>
    <property type="project" value="TreeGrafter"/>
</dbReference>
<reference evidence="3 4" key="1">
    <citation type="submission" date="2019-11" db="EMBL/GenBank/DDBJ databases">
        <authorList>
            <person name="Jiang L.-Q."/>
        </authorList>
    </citation>
    <scope>NUCLEOTIDE SEQUENCE [LARGE SCALE GENOMIC DNA]</scope>
    <source>
        <strain evidence="3 4">YIM 132087</strain>
    </source>
</reference>
<sequence>MTAPAGALDARFSQPEEPATEWSAVQAALEDAEIFWVSSLQQDGELHVTPLIAVWSEGALHFCTGPTEQKARNLERHPQCALTTGTNAFSGLDVVVHGEAVPLTDDSALTSLAASYVRKYGEDWRFSVKDGAFDSEDGGRAVVFRVEPTTVMAFSKEPFTQTRFRFRDERPA</sequence>
<evidence type="ECO:0000313" key="4">
    <source>
        <dbReference type="Proteomes" id="UP000460221"/>
    </source>
</evidence>
<dbReference type="SUPFAM" id="SSF50475">
    <property type="entry name" value="FMN-binding split barrel"/>
    <property type="match status" value="1"/>
</dbReference>
<dbReference type="EMBL" id="WLYK01000001">
    <property type="protein sequence ID" value="MTD12654.1"/>
    <property type="molecule type" value="Genomic_DNA"/>
</dbReference>
<keyword evidence="1" id="KW-0560">Oxidoreductase</keyword>
<dbReference type="InterPro" id="IPR011576">
    <property type="entry name" value="Pyridox_Oxase_N"/>
</dbReference>
<dbReference type="PANTHER" id="PTHR35176:SF4">
    <property type="entry name" value="PYRIDOXAMINE 5'-PHOSPHATE OXIDASE-RELATED FMN-BINDING"/>
    <property type="match status" value="1"/>
</dbReference>
<dbReference type="Proteomes" id="UP000460221">
    <property type="component" value="Unassembled WGS sequence"/>
</dbReference>
<dbReference type="PANTHER" id="PTHR35176">
    <property type="entry name" value="HEME OXYGENASE HI_0854-RELATED"/>
    <property type="match status" value="1"/>
</dbReference>
<feature type="domain" description="Pyridoxamine 5'-phosphate oxidase N-terminal" evidence="2">
    <location>
        <begin position="24"/>
        <end position="151"/>
    </location>
</feature>
<dbReference type="Pfam" id="PF01243">
    <property type="entry name" value="PNPOx_N"/>
    <property type="match status" value="1"/>
</dbReference>
<dbReference type="GO" id="GO:0070967">
    <property type="term" value="F:coenzyme F420 binding"/>
    <property type="evidence" value="ECO:0007669"/>
    <property type="project" value="TreeGrafter"/>
</dbReference>
<gene>
    <name evidence="3" type="ORF">GIS00_01675</name>
</gene>
<dbReference type="Gene3D" id="2.30.110.10">
    <property type="entry name" value="Electron Transport, Fmn-binding Protein, Chain A"/>
    <property type="match status" value="1"/>
</dbReference>
<accession>A0A7K1FID8</accession>
<dbReference type="RefSeq" id="WP_154766682.1">
    <property type="nucleotide sequence ID" value="NZ_WLYK01000001.1"/>
</dbReference>
<dbReference type="GO" id="GO:0005829">
    <property type="term" value="C:cytosol"/>
    <property type="evidence" value="ECO:0007669"/>
    <property type="project" value="TreeGrafter"/>
</dbReference>
<dbReference type="AlphaFoldDB" id="A0A7K1FID8"/>
<keyword evidence="4" id="KW-1185">Reference proteome</keyword>
<proteinExistence type="predicted"/>